<gene>
    <name evidence="2" type="ORF">GALMADRAFT_238778</name>
</gene>
<evidence type="ECO:0000256" key="1">
    <source>
        <dbReference type="SAM" id="Coils"/>
    </source>
</evidence>
<evidence type="ECO:0000313" key="3">
    <source>
        <dbReference type="Proteomes" id="UP000027222"/>
    </source>
</evidence>
<proteinExistence type="predicted"/>
<dbReference type="Proteomes" id="UP000027222">
    <property type="component" value="Unassembled WGS sequence"/>
</dbReference>
<dbReference type="InterPro" id="IPR032675">
    <property type="entry name" value="LRR_dom_sf"/>
</dbReference>
<dbReference type="OrthoDB" id="3365698at2759"/>
<accession>A0A067TIJ0</accession>
<dbReference type="AlphaFoldDB" id="A0A067TIJ0"/>
<reference evidence="3" key="1">
    <citation type="journal article" date="2014" name="Proc. Natl. Acad. Sci. U.S.A.">
        <title>Extensive sampling of basidiomycete genomes demonstrates inadequacy of the white-rot/brown-rot paradigm for wood decay fungi.</title>
        <authorList>
            <person name="Riley R."/>
            <person name="Salamov A.A."/>
            <person name="Brown D.W."/>
            <person name="Nagy L.G."/>
            <person name="Floudas D."/>
            <person name="Held B.W."/>
            <person name="Levasseur A."/>
            <person name="Lombard V."/>
            <person name="Morin E."/>
            <person name="Otillar R."/>
            <person name="Lindquist E.A."/>
            <person name="Sun H."/>
            <person name="LaButti K.M."/>
            <person name="Schmutz J."/>
            <person name="Jabbour D."/>
            <person name="Luo H."/>
            <person name="Baker S.E."/>
            <person name="Pisabarro A.G."/>
            <person name="Walton J.D."/>
            <person name="Blanchette R.A."/>
            <person name="Henrissat B."/>
            <person name="Martin F."/>
            <person name="Cullen D."/>
            <person name="Hibbett D.S."/>
            <person name="Grigoriev I.V."/>
        </authorList>
    </citation>
    <scope>NUCLEOTIDE SEQUENCE [LARGE SCALE GENOMIC DNA]</scope>
    <source>
        <strain evidence="3">CBS 339.88</strain>
    </source>
</reference>
<dbReference type="STRING" id="685588.A0A067TIJ0"/>
<evidence type="ECO:0000313" key="2">
    <source>
        <dbReference type="EMBL" id="KDR83020.1"/>
    </source>
</evidence>
<dbReference type="EMBL" id="KL142369">
    <property type="protein sequence ID" value="KDR83020.1"/>
    <property type="molecule type" value="Genomic_DNA"/>
</dbReference>
<sequence length="604" mass="68618">MQPHLTKFLENNDIPPEGVLQEVKGLISKPLQEFKNKDEEIDGLNKTLNDLKAECQAIQESMRGYSIIISPIRRIPSDILHVIFYHCLPTHRNPVMSVTEAPLLLTRVCQTWRSIALSSHRIWSKIHISLLHYSTDGYSPVPYSPGAGMNGVGDGQRQAEKFARTMRARCHLADVWLSRSGSCPLSISLSYFTGVDRIVDDDANPLVQLFNTIVSFSRRFGDIELSMPYEIYEVLQKRIGSLDMVPRLRKLRINFIRRTTLYGSDGKRSLILLHAPNLRSVSLYTHSFVAFDSKSIPTTWENLTNLSVNSDISSAEAVQALRRSQNLEHCKLVISDGQDVYIGPEEVLSLPRIRSLSIHVGGTDSMTVFYRRLDTPLLTSFDYQKHHRFPFSAPGINEQATLSSSPILPLLEKCNRLEKLSFDPRILSAQDMLFSLRLANQLTHLILGQRPREGVQYDNGYYLGPGSFSLDLLIVEEDSSTDAAVWGREILLPKLEVFEAYLGTNFRDESLQRFILSRLGDPARKEVSTLKTVKVNFERSKDMNIEEEVYRRAEEVGVKIELCLTYFSPVFSDSKYADVFSPWYGLAESDRSWNFADIGSTDFF</sequence>
<evidence type="ECO:0008006" key="4">
    <source>
        <dbReference type="Google" id="ProtNLM"/>
    </source>
</evidence>
<keyword evidence="1" id="KW-0175">Coiled coil</keyword>
<dbReference type="Gene3D" id="3.80.10.10">
    <property type="entry name" value="Ribonuclease Inhibitor"/>
    <property type="match status" value="1"/>
</dbReference>
<protein>
    <recommendedName>
        <fullName evidence="4">F-box domain-containing protein</fullName>
    </recommendedName>
</protein>
<dbReference type="HOGENOM" id="CLU_018544_12_0_1"/>
<name>A0A067TIJ0_GALM3</name>
<feature type="coiled-coil region" evidence="1">
    <location>
        <begin position="34"/>
        <end position="61"/>
    </location>
</feature>
<organism evidence="2 3">
    <name type="scientific">Galerina marginata (strain CBS 339.88)</name>
    <dbReference type="NCBI Taxonomy" id="685588"/>
    <lineage>
        <taxon>Eukaryota</taxon>
        <taxon>Fungi</taxon>
        <taxon>Dikarya</taxon>
        <taxon>Basidiomycota</taxon>
        <taxon>Agaricomycotina</taxon>
        <taxon>Agaricomycetes</taxon>
        <taxon>Agaricomycetidae</taxon>
        <taxon>Agaricales</taxon>
        <taxon>Agaricineae</taxon>
        <taxon>Strophariaceae</taxon>
        <taxon>Galerina</taxon>
    </lineage>
</organism>
<keyword evidence="3" id="KW-1185">Reference proteome</keyword>